<evidence type="ECO:0000256" key="1">
    <source>
        <dbReference type="SAM" id="MobiDB-lite"/>
    </source>
</evidence>
<organism evidence="2">
    <name type="scientific">Serratia fonticola</name>
    <dbReference type="NCBI Taxonomy" id="47917"/>
    <lineage>
        <taxon>Bacteria</taxon>
        <taxon>Pseudomonadati</taxon>
        <taxon>Pseudomonadota</taxon>
        <taxon>Gammaproteobacteria</taxon>
        <taxon>Enterobacterales</taxon>
        <taxon>Yersiniaceae</taxon>
        <taxon>Serratia</taxon>
    </lineage>
</organism>
<evidence type="ECO:0000313" key="2">
    <source>
        <dbReference type="EMBL" id="VTR59896.1"/>
    </source>
</evidence>
<dbReference type="AlphaFoldDB" id="A0A4U9WL82"/>
<protein>
    <submittedName>
        <fullName evidence="2">Uncharacterized protein</fullName>
    </submittedName>
</protein>
<dbReference type="SUPFAM" id="SSF109604">
    <property type="entry name" value="HD-domain/PDEase-like"/>
    <property type="match status" value="1"/>
</dbReference>
<gene>
    <name evidence="2" type="ORF">NCTC12965_08313</name>
</gene>
<name>A0A4U9WL82_SERFO</name>
<dbReference type="Gene3D" id="1.10.3210.10">
    <property type="entry name" value="Hypothetical protein af1432"/>
    <property type="match status" value="1"/>
</dbReference>
<sequence length="73" mass="8212">MLSSIYRMPQGKSKHGLTHWPNAPAAMPPKRMERIDQRRKYTNDPYIVHPQAVMEIVSSVPHSEEMLAGGLAA</sequence>
<reference evidence="2" key="1">
    <citation type="submission" date="2019-05" db="EMBL/GenBank/DDBJ databases">
        <authorList>
            <consortium name="Pathogen Informatics"/>
        </authorList>
    </citation>
    <scope>NUCLEOTIDE SEQUENCE [LARGE SCALE GENOMIC DNA]</scope>
    <source>
        <strain evidence="2">NCTC12965</strain>
    </source>
</reference>
<accession>A0A4U9WL82</accession>
<proteinExistence type="predicted"/>
<feature type="region of interest" description="Disordered" evidence="1">
    <location>
        <begin position="1"/>
        <end position="27"/>
    </location>
</feature>
<dbReference type="EMBL" id="CABEEZ010000163">
    <property type="protein sequence ID" value="VTR59896.1"/>
    <property type="molecule type" value="Genomic_DNA"/>
</dbReference>